<proteinExistence type="predicted"/>
<organism evidence="1 2">
    <name type="scientific">Cyclotella atomus</name>
    <dbReference type="NCBI Taxonomy" id="382360"/>
    <lineage>
        <taxon>Eukaryota</taxon>
        <taxon>Sar</taxon>
        <taxon>Stramenopiles</taxon>
        <taxon>Ochrophyta</taxon>
        <taxon>Bacillariophyta</taxon>
        <taxon>Coscinodiscophyceae</taxon>
        <taxon>Thalassiosirophycidae</taxon>
        <taxon>Stephanodiscales</taxon>
        <taxon>Stephanodiscaceae</taxon>
        <taxon>Cyclotella</taxon>
    </lineage>
</organism>
<reference evidence="1 2" key="1">
    <citation type="submission" date="2024-10" db="EMBL/GenBank/DDBJ databases">
        <title>Updated reference genomes for cyclostephanoid diatoms.</title>
        <authorList>
            <person name="Roberts W.R."/>
            <person name="Alverson A.J."/>
        </authorList>
    </citation>
    <scope>NUCLEOTIDE SEQUENCE [LARGE SCALE GENOMIC DNA]</scope>
    <source>
        <strain evidence="1 2">AJA010-31</strain>
    </source>
</reference>
<evidence type="ECO:0000313" key="2">
    <source>
        <dbReference type="Proteomes" id="UP001530400"/>
    </source>
</evidence>
<comment type="caution">
    <text evidence="1">The sequence shown here is derived from an EMBL/GenBank/DDBJ whole genome shotgun (WGS) entry which is preliminary data.</text>
</comment>
<dbReference type="AlphaFoldDB" id="A0ABD3Q2G1"/>
<dbReference type="EMBL" id="JALLPJ020000371">
    <property type="protein sequence ID" value="KAL3794104.1"/>
    <property type="molecule type" value="Genomic_DNA"/>
</dbReference>
<dbReference type="Proteomes" id="UP001530400">
    <property type="component" value="Unassembled WGS sequence"/>
</dbReference>
<keyword evidence="2" id="KW-1185">Reference proteome</keyword>
<name>A0ABD3Q2G1_9STRA</name>
<protein>
    <submittedName>
        <fullName evidence="1">Uncharacterized protein</fullName>
    </submittedName>
</protein>
<accession>A0ABD3Q2G1</accession>
<evidence type="ECO:0000313" key="1">
    <source>
        <dbReference type="EMBL" id="KAL3794104.1"/>
    </source>
</evidence>
<gene>
    <name evidence="1" type="ORF">ACHAWO_010955</name>
</gene>
<sequence>MVLVRPRKDSYRVVPGVRLSRDGGSIIVKCCVTLTMAVLIYAAGHHHGIRGASKVDTSTPDGVVESNAKTVVDAATVELKPVEQTVDVADSGTDEIVENSPSNEALYAAASVEDAAIESVKEKAVAAPAGPQSLFSTAKIDKICGRELPFDLLDHNSWTTPYTPSYFENEPTDSTDAVFVNGLYPYGNTLIIGLFHAIDVAYDLKCEIYIAKDCTWIWDVMTPWFYGENYTRDDAFYKTMEGVLGVHIVQTDDEIGKTGIHRLNSNGAFYGRGRTLTAEQIRNRRDTIFRNLFALPNPPCDNIIAGGLDKADAKYTVIDVPWENGWNARVSEFTGRDHTEAFEMKPEYVKSILEPLNMLDYPIYLAKSDVDEDPNRDEVKRLEEDSELKTDEKDVMNDLHLAVLADVFIGDPCSHWSLMIARMRYALGIKNSFVFTEKKDGKWVSFVDDGNYLELYNITSPWFG</sequence>